<dbReference type="EMBL" id="PDLO01000001">
    <property type="protein sequence ID" value="PHK99497.1"/>
    <property type="molecule type" value="Genomic_DNA"/>
</dbReference>
<evidence type="ECO:0000256" key="1">
    <source>
        <dbReference type="ARBA" id="ARBA00009741"/>
    </source>
</evidence>
<keyword evidence="5 6" id="KW-0949">S-adenosyl-L-methionine</keyword>
<evidence type="ECO:0000313" key="8">
    <source>
        <dbReference type="Proteomes" id="UP000226437"/>
    </source>
</evidence>
<keyword evidence="7" id="KW-0687">Ribonucleoprotein</keyword>
<sequence length="275" mass="30911">MYTVYQIGCSADLTDILIARLADAGFDSFLEEEDGLLAYGTSDRHPEWIRVLDELREAYTFDYSCEVLEEKNWNEVWESGFSPIRVGDRLLIRASFHPHDPEVRHELVIDPRMAFGTGHHATTYMMCELLMDHYAAGGAGESVLDYGCGTGVLAILAKRLGARVVDAVDIEAPAVENTIENAKTNGVELAEIVEGTLDDVPERQPYDLVLANINRNVLLETGAALKMRLRSGGTAFLSGILEQDEDLIRQHFTDLGFELRRREAREGWRAFEFKR</sequence>
<comment type="catalytic activity">
    <reaction evidence="6">
        <text>L-lysyl-[protein] + 3 S-adenosyl-L-methionine = N(6),N(6),N(6)-trimethyl-L-lysyl-[protein] + 3 S-adenosyl-L-homocysteine + 3 H(+)</text>
        <dbReference type="Rhea" id="RHEA:54192"/>
        <dbReference type="Rhea" id="RHEA-COMP:9752"/>
        <dbReference type="Rhea" id="RHEA-COMP:13826"/>
        <dbReference type="ChEBI" id="CHEBI:15378"/>
        <dbReference type="ChEBI" id="CHEBI:29969"/>
        <dbReference type="ChEBI" id="CHEBI:57856"/>
        <dbReference type="ChEBI" id="CHEBI:59789"/>
        <dbReference type="ChEBI" id="CHEBI:61961"/>
    </reaction>
</comment>
<dbReference type="Gene3D" id="3.40.50.150">
    <property type="entry name" value="Vaccinia Virus protein VP39"/>
    <property type="match status" value="1"/>
</dbReference>
<dbReference type="Pfam" id="PF06325">
    <property type="entry name" value="PrmA"/>
    <property type="match status" value="1"/>
</dbReference>
<dbReference type="HAMAP" id="MF_00735">
    <property type="entry name" value="Methyltr_PrmA"/>
    <property type="match status" value="1"/>
</dbReference>
<feature type="binding site" evidence="6">
    <location>
        <position position="212"/>
    </location>
    <ligand>
        <name>S-adenosyl-L-methionine</name>
        <dbReference type="ChEBI" id="CHEBI:59789"/>
    </ligand>
</feature>
<accession>A0A2G0CHT8</accession>
<feature type="binding site" evidence="6">
    <location>
        <position position="147"/>
    </location>
    <ligand>
        <name>S-adenosyl-L-methionine</name>
        <dbReference type="ChEBI" id="CHEBI:59789"/>
    </ligand>
</feature>
<comment type="subcellular location">
    <subcellularLocation>
        <location evidence="6">Cytoplasm</location>
    </subcellularLocation>
</comment>
<dbReference type="OrthoDB" id="9785995at2"/>
<dbReference type="RefSeq" id="WP_099104476.1">
    <property type="nucleotide sequence ID" value="NZ_JAATJF010000001.1"/>
</dbReference>
<evidence type="ECO:0000256" key="5">
    <source>
        <dbReference type="ARBA" id="ARBA00022691"/>
    </source>
</evidence>
<dbReference type="NCBIfam" id="NF001785">
    <property type="entry name" value="PRK00517.2-2"/>
    <property type="match status" value="1"/>
</dbReference>
<protein>
    <recommendedName>
        <fullName evidence="6">Ribosomal protein L11 methyltransferase</fullName>
        <shortName evidence="6">L11 Mtase</shortName>
        <ecNumber evidence="6">2.1.1.-</ecNumber>
    </recommendedName>
</protein>
<dbReference type="InterPro" id="IPR004498">
    <property type="entry name" value="Ribosomal_PrmA_MeTrfase"/>
</dbReference>
<feature type="binding site" evidence="6">
    <location>
        <position position="169"/>
    </location>
    <ligand>
        <name>S-adenosyl-L-methionine</name>
        <dbReference type="ChEBI" id="CHEBI:59789"/>
    </ligand>
</feature>
<keyword evidence="4 6" id="KW-0808">Transferase</keyword>
<dbReference type="GO" id="GO:0016279">
    <property type="term" value="F:protein-lysine N-methyltransferase activity"/>
    <property type="evidence" value="ECO:0007669"/>
    <property type="project" value="RHEA"/>
</dbReference>
<comment type="caution">
    <text evidence="7">The sequence shown here is derived from an EMBL/GenBank/DDBJ whole genome shotgun (WGS) entry which is preliminary data.</text>
</comment>
<dbReference type="GO" id="GO:0005737">
    <property type="term" value="C:cytoplasm"/>
    <property type="evidence" value="ECO:0007669"/>
    <property type="project" value="UniProtKB-SubCell"/>
</dbReference>
<evidence type="ECO:0000256" key="4">
    <source>
        <dbReference type="ARBA" id="ARBA00022679"/>
    </source>
</evidence>
<dbReference type="GO" id="GO:0005840">
    <property type="term" value="C:ribosome"/>
    <property type="evidence" value="ECO:0007669"/>
    <property type="project" value="UniProtKB-KW"/>
</dbReference>
<dbReference type="InterPro" id="IPR029063">
    <property type="entry name" value="SAM-dependent_MTases_sf"/>
</dbReference>
<dbReference type="PANTHER" id="PTHR43648:SF1">
    <property type="entry name" value="ELECTRON TRANSFER FLAVOPROTEIN BETA SUBUNIT LYSINE METHYLTRANSFERASE"/>
    <property type="match status" value="1"/>
</dbReference>
<dbReference type="SUPFAM" id="SSF53335">
    <property type="entry name" value="S-adenosyl-L-methionine-dependent methyltransferases"/>
    <property type="match status" value="1"/>
</dbReference>
<dbReference type="PANTHER" id="PTHR43648">
    <property type="entry name" value="ELECTRON TRANSFER FLAVOPROTEIN BETA SUBUNIT LYSINE METHYLTRANSFERASE"/>
    <property type="match status" value="1"/>
</dbReference>
<dbReference type="Proteomes" id="UP000226437">
    <property type="component" value="Unassembled WGS sequence"/>
</dbReference>
<gene>
    <name evidence="6" type="primary">prmA</name>
    <name evidence="7" type="ORF">CGL56_00095</name>
</gene>
<reference evidence="7 8" key="1">
    <citation type="submission" date="2017-10" db="EMBL/GenBank/DDBJ databases">
        <title>The draft genome sequence of Lewinella marina KCTC 32374.</title>
        <authorList>
            <person name="Wang K."/>
        </authorList>
    </citation>
    <scope>NUCLEOTIDE SEQUENCE [LARGE SCALE GENOMIC DNA]</scope>
    <source>
        <strain evidence="7 8">MKG-38</strain>
    </source>
</reference>
<keyword evidence="3 6" id="KW-0489">Methyltransferase</keyword>
<comment type="function">
    <text evidence="6">Methylates ribosomal protein L11.</text>
</comment>
<dbReference type="PIRSF" id="PIRSF000401">
    <property type="entry name" value="RPL11_MTase"/>
    <property type="match status" value="1"/>
</dbReference>
<organism evidence="7 8">
    <name type="scientific">Neolewinella marina</name>
    <dbReference type="NCBI Taxonomy" id="438751"/>
    <lineage>
        <taxon>Bacteria</taxon>
        <taxon>Pseudomonadati</taxon>
        <taxon>Bacteroidota</taxon>
        <taxon>Saprospiria</taxon>
        <taxon>Saprospirales</taxon>
        <taxon>Lewinellaceae</taxon>
        <taxon>Neolewinella</taxon>
    </lineage>
</organism>
<name>A0A2G0CHT8_9BACT</name>
<evidence type="ECO:0000313" key="7">
    <source>
        <dbReference type="EMBL" id="PHK99497.1"/>
    </source>
</evidence>
<feature type="binding site" evidence="6">
    <location>
        <position position="123"/>
    </location>
    <ligand>
        <name>S-adenosyl-L-methionine</name>
        <dbReference type="ChEBI" id="CHEBI:59789"/>
    </ligand>
</feature>
<keyword evidence="7" id="KW-0689">Ribosomal protein</keyword>
<dbReference type="AlphaFoldDB" id="A0A2G0CHT8"/>
<dbReference type="InterPro" id="IPR050078">
    <property type="entry name" value="Ribosomal_L11_MeTrfase_PrmA"/>
</dbReference>
<evidence type="ECO:0000256" key="3">
    <source>
        <dbReference type="ARBA" id="ARBA00022603"/>
    </source>
</evidence>
<dbReference type="EC" id="2.1.1.-" evidence="6"/>
<proteinExistence type="inferred from homology"/>
<keyword evidence="8" id="KW-1185">Reference proteome</keyword>
<evidence type="ECO:0000256" key="6">
    <source>
        <dbReference type="HAMAP-Rule" id="MF_00735"/>
    </source>
</evidence>
<keyword evidence="2 6" id="KW-0963">Cytoplasm</keyword>
<evidence type="ECO:0000256" key="2">
    <source>
        <dbReference type="ARBA" id="ARBA00022490"/>
    </source>
</evidence>
<dbReference type="CDD" id="cd02440">
    <property type="entry name" value="AdoMet_MTases"/>
    <property type="match status" value="1"/>
</dbReference>
<comment type="similarity">
    <text evidence="1 6">Belongs to the methyltransferase superfamily. PrmA family.</text>
</comment>
<dbReference type="GO" id="GO:0032259">
    <property type="term" value="P:methylation"/>
    <property type="evidence" value="ECO:0007669"/>
    <property type="project" value="UniProtKB-KW"/>
</dbReference>